<keyword evidence="1" id="KW-1133">Transmembrane helix</keyword>
<evidence type="ECO:0000313" key="3">
    <source>
        <dbReference type="Proteomes" id="UP001431783"/>
    </source>
</evidence>
<sequence>MKICINIICFAIFPLPCRFIQCFLIVKTALISLIADIAPIFFELDWSGQTPLLFLQGMQGMFVVAIAGSFWSYMKNLDEQIEEESNARTDLLENKNFEV</sequence>
<gene>
    <name evidence="2" type="ORF">WA026_016885</name>
</gene>
<accession>A0AAW1UB37</accession>
<keyword evidence="1" id="KW-0812">Transmembrane</keyword>
<keyword evidence="3" id="KW-1185">Reference proteome</keyword>
<evidence type="ECO:0000313" key="2">
    <source>
        <dbReference type="EMBL" id="KAK9877141.1"/>
    </source>
</evidence>
<dbReference type="Proteomes" id="UP001431783">
    <property type="component" value="Unassembled WGS sequence"/>
</dbReference>
<name>A0AAW1UB37_9CUCU</name>
<dbReference type="EMBL" id="JARQZJ010000040">
    <property type="protein sequence ID" value="KAK9877141.1"/>
    <property type="molecule type" value="Genomic_DNA"/>
</dbReference>
<evidence type="ECO:0000256" key="1">
    <source>
        <dbReference type="SAM" id="Phobius"/>
    </source>
</evidence>
<feature type="transmembrane region" description="Helical" evidence="1">
    <location>
        <begin position="54"/>
        <end position="73"/>
    </location>
</feature>
<protein>
    <submittedName>
        <fullName evidence="2">Uncharacterized protein</fullName>
    </submittedName>
</protein>
<proteinExistence type="predicted"/>
<comment type="caution">
    <text evidence="2">The sequence shown here is derived from an EMBL/GenBank/DDBJ whole genome shotgun (WGS) entry which is preliminary data.</text>
</comment>
<reference evidence="2 3" key="1">
    <citation type="submission" date="2023-03" db="EMBL/GenBank/DDBJ databases">
        <title>Genome insight into feeding habits of ladybird beetles.</title>
        <authorList>
            <person name="Li H.-S."/>
            <person name="Huang Y.-H."/>
            <person name="Pang H."/>
        </authorList>
    </citation>
    <scope>NUCLEOTIDE SEQUENCE [LARGE SCALE GENOMIC DNA]</scope>
    <source>
        <strain evidence="2">SYSU_2023b</strain>
        <tissue evidence="2">Whole body</tissue>
    </source>
</reference>
<keyword evidence="1" id="KW-0472">Membrane</keyword>
<dbReference type="AlphaFoldDB" id="A0AAW1UB37"/>
<feature type="transmembrane region" description="Helical" evidence="1">
    <location>
        <begin position="20"/>
        <end position="42"/>
    </location>
</feature>
<organism evidence="2 3">
    <name type="scientific">Henosepilachna vigintioctopunctata</name>
    <dbReference type="NCBI Taxonomy" id="420089"/>
    <lineage>
        <taxon>Eukaryota</taxon>
        <taxon>Metazoa</taxon>
        <taxon>Ecdysozoa</taxon>
        <taxon>Arthropoda</taxon>
        <taxon>Hexapoda</taxon>
        <taxon>Insecta</taxon>
        <taxon>Pterygota</taxon>
        <taxon>Neoptera</taxon>
        <taxon>Endopterygota</taxon>
        <taxon>Coleoptera</taxon>
        <taxon>Polyphaga</taxon>
        <taxon>Cucujiformia</taxon>
        <taxon>Coccinelloidea</taxon>
        <taxon>Coccinellidae</taxon>
        <taxon>Epilachninae</taxon>
        <taxon>Epilachnini</taxon>
        <taxon>Henosepilachna</taxon>
    </lineage>
</organism>